<feature type="compositionally biased region" description="Polar residues" evidence="1">
    <location>
        <begin position="130"/>
        <end position="147"/>
    </location>
</feature>
<gene>
    <name evidence="2" type="ORF">ZT1A5_G11939</name>
</gene>
<organism evidence="2 3">
    <name type="scientific">Zymoseptoria tritici ST99CH_1A5</name>
    <dbReference type="NCBI Taxonomy" id="1276529"/>
    <lineage>
        <taxon>Eukaryota</taxon>
        <taxon>Fungi</taxon>
        <taxon>Dikarya</taxon>
        <taxon>Ascomycota</taxon>
        <taxon>Pezizomycotina</taxon>
        <taxon>Dothideomycetes</taxon>
        <taxon>Dothideomycetidae</taxon>
        <taxon>Mycosphaerellales</taxon>
        <taxon>Mycosphaerellaceae</taxon>
        <taxon>Zymoseptoria</taxon>
    </lineage>
</organism>
<evidence type="ECO:0000256" key="1">
    <source>
        <dbReference type="SAM" id="MobiDB-lite"/>
    </source>
</evidence>
<evidence type="ECO:0000313" key="3">
    <source>
        <dbReference type="Proteomes" id="UP000215453"/>
    </source>
</evidence>
<accession>A0A1Y6M1L8</accession>
<sequence length="264" mass="28785">MDETHRNGVKPKHYDSIRSATRIRRSGESEHAMSFAVHQKAQSISNLESTGMELGCPFRMAFGSSLFSSDEAAIRFKQALDVRRGHIGLYRPSIERLQIHTAAHMFNGLETHSIGQRGHVLASPADRTRTAQNSGHPNPNPPQTIRRSTGPPPQNASPGTYTQPQDVNSSTQAIRGHVNITASHTTGTTSTSLPAHPYANATTHNLPTMRMLHAPRTPPCQAIHGLPDAPTQATQPTQVFAPTRPFRGHPTTSSMDFPNTNALF</sequence>
<dbReference type="AlphaFoldDB" id="A0A1Y6M1L8"/>
<feature type="compositionally biased region" description="Polar residues" evidence="1">
    <location>
        <begin position="156"/>
        <end position="169"/>
    </location>
</feature>
<proteinExistence type="predicted"/>
<evidence type="ECO:0000313" key="2">
    <source>
        <dbReference type="EMBL" id="SMY30486.1"/>
    </source>
</evidence>
<dbReference type="EMBL" id="LT882694">
    <property type="protein sequence ID" value="SMY30486.1"/>
    <property type="molecule type" value="Genomic_DNA"/>
</dbReference>
<dbReference type="Proteomes" id="UP000215453">
    <property type="component" value="Chromosome 19"/>
</dbReference>
<feature type="region of interest" description="Disordered" evidence="1">
    <location>
        <begin position="127"/>
        <end position="169"/>
    </location>
</feature>
<reference evidence="2 3" key="1">
    <citation type="submission" date="2016-10" db="EMBL/GenBank/DDBJ databases">
        <authorList>
            <person name="Varghese N."/>
        </authorList>
    </citation>
    <scope>NUCLEOTIDE SEQUENCE [LARGE SCALE GENOMIC DNA]</scope>
</reference>
<protein>
    <submittedName>
        <fullName evidence="2">Uncharacterized protein</fullName>
    </submittedName>
</protein>
<name>A0A1Y6M1L8_ZYMTR</name>